<dbReference type="GO" id="GO:0009295">
    <property type="term" value="C:nucleoid"/>
    <property type="evidence" value="ECO:0007669"/>
    <property type="project" value="TreeGrafter"/>
</dbReference>
<dbReference type="SUPFAM" id="SSF50249">
    <property type="entry name" value="Nucleic acid-binding proteins"/>
    <property type="match status" value="1"/>
</dbReference>
<dbReference type="PANTHER" id="PTHR10302:SF27">
    <property type="entry name" value="SINGLE-STRANDED DNA-BINDING PROTEIN"/>
    <property type="match status" value="1"/>
</dbReference>
<dbReference type="HAMAP" id="MF_00984">
    <property type="entry name" value="SSB"/>
    <property type="match status" value="1"/>
</dbReference>
<keyword evidence="6" id="KW-1185">Reference proteome</keyword>
<dbReference type="AlphaFoldDB" id="A0A939ITS0"/>
<dbReference type="InterPro" id="IPR012340">
    <property type="entry name" value="NA-bd_OB-fold"/>
</dbReference>
<dbReference type="InterPro" id="IPR000424">
    <property type="entry name" value="Primosome_PriB/ssb"/>
</dbReference>
<comment type="caution">
    <text evidence="5">The sequence shown here is derived from an EMBL/GenBank/DDBJ whole genome shotgun (WGS) entry which is preliminary data.</text>
</comment>
<sequence length="162" mass="17527">MRTPPVTLIGNLGTDPVYHQFSADNGVCKFRLCSNYSYKDANGNWSEGNNLFISVDCFGKLAENARRSLVKGMSVIVSGKLTSSEWKDAEGNSRSQIIVKAEHIGADLARYLTNSVCPGQTVKEAVPGETPAADTDRSWVDTSSYRPDEAASGEDSDTTPPF</sequence>
<dbReference type="PROSITE" id="PS50935">
    <property type="entry name" value="SSB"/>
    <property type="match status" value="1"/>
</dbReference>
<dbReference type="PANTHER" id="PTHR10302">
    <property type="entry name" value="SINGLE-STRANDED DNA-BINDING PROTEIN"/>
    <property type="match status" value="1"/>
</dbReference>
<dbReference type="GO" id="GO:0003697">
    <property type="term" value="F:single-stranded DNA binding"/>
    <property type="evidence" value="ECO:0007669"/>
    <property type="project" value="UniProtKB-UniRule"/>
</dbReference>
<feature type="compositionally biased region" description="Acidic residues" evidence="4">
    <location>
        <begin position="151"/>
        <end position="162"/>
    </location>
</feature>
<dbReference type="Pfam" id="PF00436">
    <property type="entry name" value="SSB"/>
    <property type="match status" value="1"/>
</dbReference>
<dbReference type="Gene3D" id="2.40.50.140">
    <property type="entry name" value="Nucleic acid-binding proteins"/>
    <property type="match status" value="1"/>
</dbReference>
<evidence type="ECO:0000256" key="2">
    <source>
        <dbReference type="HAMAP-Rule" id="MF_00984"/>
    </source>
</evidence>
<dbReference type="CDD" id="cd04496">
    <property type="entry name" value="SSB_OBF"/>
    <property type="match status" value="1"/>
</dbReference>
<dbReference type="RefSeq" id="WP_207119113.1">
    <property type="nucleotide sequence ID" value="NZ_JAFLEQ010000008.1"/>
</dbReference>
<comment type="caution">
    <text evidence="2">Lacks conserved residue(s) required for the propagation of feature annotation.</text>
</comment>
<dbReference type="Proteomes" id="UP000664332">
    <property type="component" value="Unassembled WGS sequence"/>
</dbReference>
<protein>
    <recommendedName>
        <fullName evidence="2 3">Single-stranded DNA-binding protein</fullName>
        <shortName evidence="2">SSB</shortName>
    </recommendedName>
</protein>
<feature type="region of interest" description="Disordered" evidence="4">
    <location>
        <begin position="122"/>
        <end position="162"/>
    </location>
</feature>
<evidence type="ECO:0000256" key="4">
    <source>
        <dbReference type="SAM" id="MobiDB-lite"/>
    </source>
</evidence>
<dbReference type="NCBIfam" id="TIGR00621">
    <property type="entry name" value="ssb"/>
    <property type="match status" value="1"/>
</dbReference>
<gene>
    <name evidence="5" type="ORF">JZY06_05895</name>
</gene>
<comment type="subunit">
    <text evidence="2">Homotetramer.</text>
</comment>
<evidence type="ECO:0000256" key="3">
    <source>
        <dbReference type="RuleBase" id="RU000524"/>
    </source>
</evidence>
<dbReference type="InterPro" id="IPR011344">
    <property type="entry name" value="ssDNA-bd"/>
</dbReference>
<name>A0A939ITS0_9CORY</name>
<keyword evidence="1 2" id="KW-0238">DNA-binding</keyword>
<evidence type="ECO:0000313" key="6">
    <source>
        <dbReference type="Proteomes" id="UP000664332"/>
    </source>
</evidence>
<proteinExistence type="inferred from homology"/>
<reference evidence="5" key="1">
    <citation type="submission" date="2021-03" db="EMBL/GenBank/DDBJ databases">
        <authorList>
            <person name="Sun Q."/>
        </authorList>
    </citation>
    <scope>NUCLEOTIDE SEQUENCE</scope>
    <source>
        <strain evidence="5">CCM 8862</strain>
    </source>
</reference>
<accession>A0A939ITS0</accession>
<evidence type="ECO:0000313" key="5">
    <source>
        <dbReference type="EMBL" id="MBN9644149.1"/>
    </source>
</evidence>
<evidence type="ECO:0000256" key="1">
    <source>
        <dbReference type="ARBA" id="ARBA00023125"/>
    </source>
</evidence>
<organism evidence="5 6">
    <name type="scientific">Corynebacterium mendelii</name>
    <dbReference type="NCBI Taxonomy" id="2765362"/>
    <lineage>
        <taxon>Bacteria</taxon>
        <taxon>Bacillati</taxon>
        <taxon>Actinomycetota</taxon>
        <taxon>Actinomycetes</taxon>
        <taxon>Mycobacteriales</taxon>
        <taxon>Corynebacteriaceae</taxon>
        <taxon>Corynebacterium</taxon>
    </lineage>
</organism>
<dbReference type="GO" id="GO:0006260">
    <property type="term" value="P:DNA replication"/>
    <property type="evidence" value="ECO:0007669"/>
    <property type="project" value="InterPro"/>
</dbReference>
<dbReference type="EMBL" id="JAFLEQ010000008">
    <property type="protein sequence ID" value="MBN9644149.1"/>
    <property type="molecule type" value="Genomic_DNA"/>
</dbReference>